<dbReference type="PROSITE" id="PS51379">
    <property type="entry name" value="4FE4S_FER_2"/>
    <property type="match status" value="1"/>
</dbReference>
<organism evidence="9 10">
    <name type="scientific">Pseudodesulfovibrio alkaliphilus</name>
    <dbReference type="NCBI Taxonomy" id="2661613"/>
    <lineage>
        <taxon>Bacteria</taxon>
        <taxon>Pseudomonadati</taxon>
        <taxon>Thermodesulfobacteriota</taxon>
        <taxon>Desulfovibrionia</taxon>
        <taxon>Desulfovibrionales</taxon>
        <taxon>Desulfovibrionaceae</taxon>
    </lineage>
</organism>
<feature type="domain" description="4Fe-4S ferredoxin-type" evidence="8">
    <location>
        <begin position="1"/>
        <end position="29"/>
    </location>
</feature>
<dbReference type="Pfam" id="PF13370">
    <property type="entry name" value="Fer4_13"/>
    <property type="match status" value="1"/>
</dbReference>
<dbReference type="PRINTS" id="PR00352">
    <property type="entry name" value="3FE4SFRDOXIN"/>
</dbReference>
<evidence type="ECO:0000313" key="9">
    <source>
        <dbReference type="EMBL" id="MUM78178.1"/>
    </source>
</evidence>
<dbReference type="PROSITE" id="PS00198">
    <property type="entry name" value="4FE4S_FER_1"/>
    <property type="match status" value="1"/>
</dbReference>
<evidence type="ECO:0000313" key="10">
    <source>
        <dbReference type="Proteomes" id="UP000461162"/>
    </source>
</evidence>
<dbReference type="AlphaFoldDB" id="A0A7K1KQ07"/>
<accession>A0A7K1KQ07</accession>
<dbReference type="Proteomes" id="UP000461162">
    <property type="component" value="Unassembled WGS sequence"/>
</dbReference>
<dbReference type="RefSeq" id="WP_155934801.1">
    <property type="nucleotide sequence ID" value="NZ_WODC01000007.1"/>
</dbReference>
<evidence type="ECO:0000259" key="8">
    <source>
        <dbReference type="PROSITE" id="PS51379"/>
    </source>
</evidence>
<dbReference type="InterPro" id="IPR001080">
    <property type="entry name" value="3Fe4S_ferredoxin"/>
</dbReference>
<evidence type="ECO:0000256" key="4">
    <source>
        <dbReference type="ARBA" id="ARBA00022982"/>
    </source>
</evidence>
<evidence type="ECO:0000256" key="7">
    <source>
        <dbReference type="RuleBase" id="RU368020"/>
    </source>
</evidence>
<evidence type="ECO:0000256" key="2">
    <source>
        <dbReference type="ARBA" id="ARBA00022448"/>
    </source>
</evidence>
<keyword evidence="4 7" id="KW-0249">Electron transport</keyword>
<proteinExistence type="predicted"/>
<sequence length="60" mass="6425">MGIVIDPDECIGCESCVEICPEVFEMDDDGEKAIVTNPDSTADCVDEAIETCPNEAISKD</sequence>
<comment type="caution">
    <text evidence="9">The sequence shown here is derived from an EMBL/GenBank/DDBJ whole genome shotgun (WGS) entry which is preliminary data.</text>
</comment>
<keyword evidence="10" id="KW-1185">Reference proteome</keyword>
<evidence type="ECO:0000256" key="5">
    <source>
        <dbReference type="ARBA" id="ARBA00023004"/>
    </source>
</evidence>
<evidence type="ECO:0000256" key="3">
    <source>
        <dbReference type="ARBA" id="ARBA00022723"/>
    </source>
</evidence>
<gene>
    <name evidence="9" type="ORF">GKC30_11075</name>
</gene>
<name>A0A7K1KQ07_9BACT</name>
<dbReference type="GO" id="GO:0051536">
    <property type="term" value="F:iron-sulfur cluster binding"/>
    <property type="evidence" value="ECO:0007669"/>
    <property type="project" value="UniProtKB-KW"/>
</dbReference>
<protein>
    <recommendedName>
        <fullName evidence="7">Ferredoxin</fullName>
    </recommendedName>
</protein>
<keyword evidence="2 7" id="KW-0813">Transport</keyword>
<evidence type="ECO:0000256" key="6">
    <source>
        <dbReference type="ARBA" id="ARBA00023014"/>
    </source>
</evidence>
<dbReference type="Gene3D" id="3.30.70.20">
    <property type="match status" value="1"/>
</dbReference>
<dbReference type="InterPro" id="IPR017896">
    <property type="entry name" value="4Fe4S_Fe-S-bd"/>
</dbReference>
<reference evidence="9 10" key="1">
    <citation type="submission" date="2019-11" db="EMBL/GenBank/DDBJ databases">
        <title>Pseudodesulfovibrio alkaliphilus, sp. nov., an alkaliphilic sulfate-reducing bacteria from mud volcano of Taman peninsula, Russia.</title>
        <authorList>
            <person name="Frolova A."/>
            <person name="Merkel A.Y."/>
            <person name="Slobodkin A.I."/>
        </authorList>
    </citation>
    <scope>NUCLEOTIDE SEQUENCE [LARGE SCALE GENOMIC DNA]</scope>
    <source>
        <strain evidence="9 10">F-1</strain>
    </source>
</reference>
<dbReference type="PANTHER" id="PTHR36923:SF3">
    <property type="entry name" value="FERREDOXIN"/>
    <property type="match status" value="1"/>
</dbReference>
<dbReference type="InterPro" id="IPR051269">
    <property type="entry name" value="Fe-S_cluster_ET"/>
</dbReference>
<dbReference type="InterPro" id="IPR017900">
    <property type="entry name" value="4Fe4S_Fe_S_CS"/>
</dbReference>
<dbReference type="GO" id="GO:0005506">
    <property type="term" value="F:iron ion binding"/>
    <property type="evidence" value="ECO:0007669"/>
    <property type="project" value="UniProtKB-UniRule"/>
</dbReference>
<keyword evidence="6 7" id="KW-0411">Iron-sulfur</keyword>
<dbReference type="GO" id="GO:0009055">
    <property type="term" value="F:electron transfer activity"/>
    <property type="evidence" value="ECO:0007669"/>
    <property type="project" value="UniProtKB-UniRule"/>
</dbReference>
<dbReference type="PANTHER" id="PTHR36923">
    <property type="entry name" value="FERREDOXIN"/>
    <property type="match status" value="1"/>
</dbReference>
<evidence type="ECO:0000256" key="1">
    <source>
        <dbReference type="ARBA" id="ARBA00003532"/>
    </source>
</evidence>
<keyword evidence="5 7" id="KW-0408">Iron</keyword>
<dbReference type="EMBL" id="WODC01000007">
    <property type="protein sequence ID" value="MUM78178.1"/>
    <property type="molecule type" value="Genomic_DNA"/>
</dbReference>
<keyword evidence="3 7" id="KW-0479">Metal-binding</keyword>
<dbReference type="SUPFAM" id="SSF54862">
    <property type="entry name" value="4Fe-4S ferredoxins"/>
    <property type="match status" value="1"/>
</dbReference>
<comment type="function">
    <text evidence="1 7">Ferredoxins are iron-sulfur proteins that transfer electrons in a wide variety of metabolic reactions.</text>
</comment>